<gene>
    <name evidence="3" type="ordered locus">syc2076_d</name>
</gene>
<dbReference type="InterPro" id="IPR049610">
    <property type="entry name" value="LCTMP-like"/>
</dbReference>
<dbReference type="Proteomes" id="UP000001175">
    <property type="component" value="Chromosome"/>
</dbReference>
<feature type="compositionally biased region" description="Low complexity" evidence="1">
    <location>
        <begin position="262"/>
        <end position="273"/>
    </location>
</feature>
<name>A0A0H3KBM6_SYNP6</name>
<feature type="transmembrane region" description="Helical" evidence="2">
    <location>
        <begin position="94"/>
        <end position="115"/>
    </location>
</feature>
<dbReference type="KEGG" id="syc:syc2076_d"/>
<dbReference type="eggNOG" id="ENOG502ZYH1">
    <property type="taxonomic scope" value="Bacteria"/>
</dbReference>
<sequence length="289" mass="31020">MSLSPRAEPFLWIHLAGLATVPLWAALFLFAIANPDPFLPPGFTALLAGILGIGSVLWMQLRRPFYIFSLAILALRPEALQEHQRKLLRWFLSGLNRILAITTAIGLGLLLIQLYRWLPIVQLQNPLAALDPFPAFLLAIVTVWVLSLFVQVPVSVAPLLWLSDTAIANTEPLAPGQVAQQFTILGLPLKGLLPAQWYGDQGLSEVSEANWSQPLVSPTPVETVAMTETEAVVQPEGAASPEESSTAVVTSPVDLVSEAVSSDVSSVSAIATSNPEDATTEETAEETAS</sequence>
<feature type="transmembrane region" description="Helical" evidence="2">
    <location>
        <begin position="38"/>
        <end position="59"/>
    </location>
</feature>
<dbReference type="RefSeq" id="WP_011244386.1">
    <property type="nucleotide sequence ID" value="NC_006576.1"/>
</dbReference>
<evidence type="ECO:0008006" key="5">
    <source>
        <dbReference type="Google" id="ProtNLM"/>
    </source>
</evidence>
<dbReference type="AlphaFoldDB" id="A0A0H3KBM6"/>
<feature type="transmembrane region" description="Helical" evidence="2">
    <location>
        <begin position="12"/>
        <end position="32"/>
    </location>
</feature>
<feature type="transmembrane region" description="Helical" evidence="2">
    <location>
        <begin position="135"/>
        <end position="162"/>
    </location>
</feature>
<evidence type="ECO:0000313" key="4">
    <source>
        <dbReference type="Proteomes" id="UP000001175"/>
    </source>
</evidence>
<dbReference type="NCBIfam" id="NF033183">
    <property type="entry name" value="colliding_TM"/>
    <property type="match status" value="1"/>
</dbReference>
<proteinExistence type="predicted"/>
<keyword evidence="2" id="KW-1133">Transmembrane helix</keyword>
<evidence type="ECO:0000256" key="1">
    <source>
        <dbReference type="SAM" id="MobiDB-lite"/>
    </source>
</evidence>
<dbReference type="EMBL" id="AP008231">
    <property type="protein sequence ID" value="BAD80266.1"/>
    <property type="molecule type" value="Genomic_DNA"/>
</dbReference>
<organism evidence="3 4">
    <name type="scientific">Synechococcus sp. (strain ATCC 27144 / PCC 6301 / SAUG 1402/1)</name>
    <name type="common">Anacystis nidulans</name>
    <dbReference type="NCBI Taxonomy" id="269084"/>
    <lineage>
        <taxon>Bacteria</taxon>
        <taxon>Bacillati</taxon>
        <taxon>Cyanobacteriota</taxon>
        <taxon>Cyanophyceae</taxon>
        <taxon>Synechococcales</taxon>
        <taxon>Synechococcaceae</taxon>
        <taxon>Synechococcus</taxon>
    </lineage>
</organism>
<reference evidence="3 4" key="1">
    <citation type="journal article" date="2007" name="Photosyn. Res.">
        <title>Complete nucleotide sequence of the freshwater unicellular cyanobacterium Synechococcus elongatus PCC 6301 chromosome: gene content and organization.</title>
        <authorList>
            <person name="Sugita C."/>
            <person name="Ogata K."/>
            <person name="Shikata M."/>
            <person name="Jikuya H."/>
            <person name="Takano J."/>
            <person name="Furumichi M."/>
            <person name="Kanehisa M."/>
            <person name="Omata T."/>
            <person name="Sugiura M."/>
            <person name="Sugita M."/>
        </authorList>
    </citation>
    <scope>NUCLEOTIDE SEQUENCE [LARGE SCALE GENOMIC DNA]</scope>
    <source>
        <strain evidence="4">ATCC 27144 / PCC 6301 / SAUG 1402/1</strain>
    </source>
</reference>
<protein>
    <recommendedName>
        <fullName evidence="5">Low-complexity tail membrane protein</fullName>
    </recommendedName>
</protein>
<dbReference type="GeneID" id="72430894"/>
<keyword evidence="2" id="KW-0812">Transmembrane</keyword>
<feature type="compositionally biased region" description="Acidic residues" evidence="1">
    <location>
        <begin position="278"/>
        <end position="289"/>
    </location>
</feature>
<accession>A0A0H3KBM6</accession>
<feature type="region of interest" description="Disordered" evidence="1">
    <location>
        <begin position="262"/>
        <end position="289"/>
    </location>
</feature>
<keyword evidence="2" id="KW-0472">Membrane</keyword>
<evidence type="ECO:0000313" key="3">
    <source>
        <dbReference type="EMBL" id="BAD80266.1"/>
    </source>
</evidence>
<evidence type="ECO:0000256" key="2">
    <source>
        <dbReference type="SAM" id="Phobius"/>
    </source>
</evidence>